<dbReference type="FunFam" id="3.40.50.300:FF:000536">
    <property type="entry name" value="GTPase IMAP family member 8"/>
    <property type="match status" value="1"/>
</dbReference>
<evidence type="ECO:0000259" key="19">
    <source>
        <dbReference type="PROSITE" id="PS51720"/>
    </source>
</evidence>
<dbReference type="AlphaFoldDB" id="A0A498M3X9"/>
<comment type="similarity">
    <text evidence="5">Belongs to the peptidase C48 family.</text>
</comment>
<evidence type="ECO:0000256" key="17">
    <source>
        <dbReference type="ARBA" id="ARBA00073539"/>
    </source>
</evidence>
<dbReference type="GO" id="GO:0005829">
    <property type="term" value="C:cytosol"/>
    <property type="evidence" value="ECO:0007669"/>
    <property type="project" value="UniProtKB-SubCell"/>
</dbReference>
<keyword evidence="13" id="KW-0333">Golgi apparatus</keyword>
<dbReference type="Gene3D" id="3.30.70.1820">
    <property type="entry name" value="L1 transposable element, RRM domain"/>
    <property type="match status" value="1"/>
</dbReference>
<feature type="domain" description="AIG1-type G" evidence="19">
    <location>
        <begin position="288"/>
        <end position="485"/>
    </location>
</feature>
<evidence type="ECO:0000256" key="11">
    <source>
        <dbReference type="ARBA" id="ARBA00022801"/>
    </source>
</evidence>
<evidence type="ECO:0000256" key="2">
    <source>
        <dbReference type="ARBA" id="ARBA00004240"/>
    </source>
</evidence>
<evidence type="ECO:0000256" key="3">
    <source>
        <dbReference type="ARBA" id="ARBA00004514"/>
    </source>
</evidence>
<dbReference type="PROSITE" id="PS51720">
    <property type="entry name" value="G_AIG1"/>
    <property type="match status" value="1"/>
</dbReference>
<dbReference type="Gene3D" id="3.30.250.20">
    <property type="entry name" value="L1 transposable element, C-terminal domain"/>
    <property type="match status" value="1"/>
</dbReference>
<reference evidence="20 21" key="1">
    <citation type="submission" date="2018-03" db="EMBL/GenBank/DDBJ databases">
        <title>Draft genome sequence of Rohu Carp (Labeo rohita).</title>
        <authorList>
            <person name="Das P."/>
            <person name="Kushwaha B."/>
            <person name="Joshi C.G."/>
            <person name="Kumar D."/>
            <person name="Nagpure N.S."/>
            <person name="Sahoo L."/>
            <person name="Das S.P."/>
            <person name="Bit A."/>
            <person name="Patnaik S."/>
            <person name="Meher P.K."/>
            <person name="Jayasankar P."/>
            <person name="Koringa P.G."/>
            <person name="Patel N.V."/>
            <person name="Hinsu A.T."/>
            <person name="Kumar R."/>
            <person name="Pandey M."/>
            <person name="Agarwal S."/>
            <person name="Srivastava S."/>
            <person name="Singh M."/>
            <person name="Iquebal M.A."/>
            <person name="Jaiswal S."/>
            <person name="Angadi U.B."/>
            <person name="Kumar N."/>
            <person name="Raza M."/>
            <person name="Shah T.M."/>
            <person name="Rai A."/>
            <person name="Jena J.K."/>
        </authorList>
    </citation>
    <scope>NUCLEOTIDE SEQUENCE [LARGE SCALE GENOMIC DNA]</scope>
    <source>
        <strain evidence="20">DASCIFA01</strain>
        <tissue evidence="20">Testis</tissue>
    </source>
</reference>
<keyword evidence="15" id="KW-0342">GTP-binding</keyword>
<organism evidence="20 21">
    <name type="scientific">Labeo rohita</name>
    <name type="common">Indian major carp</name>
    <name type="synonym">Cyprinus rohita</name>
    <dbReference type="NCBI Taxonomy" id="84645"/>
    <lineage>
        <taxon>Eukaryota</taxon>
        <taxon>Metazoa</taxon>
        <taxon>Chordata</taxon>
        <taxon>Craniata</taxon>
        <taxon>Vertebrata</taxon>
        <taxon>Euteleostomi</taxon>
        <taxon>Actinopterygii</taxon>
        <taxon>Neopterygii</taxon>
        <taxon>Teleostei</taxon>
        <taxon>Ostariophysi</taxon>
        <taxon>Cypriniformes</taxon>
        <taxon>Cyprinidae</taxon>
        <taxon>Labeoninae</taxon>
        <taxon>Labeonini</taxon>
        <taxon>Labeo</taxon>
    </lineage>
</organism>
<dbReference type="Proteomes" id="UP000290572">
    <property type="component" value="Unassembled WGS sequence"/>
</dbReference>
<evidence type="ECO:0000256" key="7">
    <source>
        <dbReference type="ARBA" id="ARBA00022490"/>
    </source>
</evidence>
<evidence type="ECO:0000256" key="13">
    <source>
        <dbReference type="ARBA" id="ARBA00023034"/>
    </source>
</evidence>
<dbReference type="SUPFAM" id="SSF54001">
    <property type="entry name" value="Cysteine proteinases"/>
    <property type="match status" value="1"/>
</dbReference>
<dbReference type="InterPro" id="IPR003653">
    <property type="entry name" value="Peptidase_C48_C"/>
</dbReference>
<dbReference type="InterPro" id="IPR006703">
    <property type="entry name" value="G_AIG1"/>
</dbReference>
<dbReference type="Gene3D" id="3.40.50.300">
    <property type="entry name" value="P-loop containing nucleotide triphosphate hydrolases"/>
    <property type="match status" value="1"/>
</dbReference>
<dbReference type="SUPFAM" id="SSF52540">
    <property type="entry name" value="P-loop containing nucleoside triphosphate hydrolases"/>
    <property type="match status" value="1"/>
</dbReference>
<name>A0A498M3X9_LABRO</name>
<evidence type="ECO:0000256" key="14">
    <source>
        <dbReference type="ARBA" id="ARBA00023128"/>
    </source>
</evidence>
<dbReference type="GO" id="GO:0005525">
    <property type="term" value="F:GTP binding"/>
    <property type="evidence" value="ECO:0007669"/>
    <property type="project" value="UniProtKB-KW"/>
</dbReference>
<dbReference type="Gene3D" id="1.10.418.20">
    <property type="match status" value="1"/>
</dbReference>
<comment type="caution">
    <text evidence="20">The sequence shown here is derived from an EMBL/GenBank/DDBJ whole genome shotgun (WGS) entry which is preliminary data.</text>
</comment>
<dbReference type="GO" id="GO:0005794">
    <property type="term" value="C:Golgi apparatus"/>
    <property type="evidence" value="ECO:0007669"/>
    <property type="project" value="UniProtKB-SubCell"/>
</dbReference>
<keyword evidence="21" id="KW-1185">Reference proteome</keyword>
<dbReference type="Pfam" id="PF04548">
    <property type="entry name" value="AIG1"/>
    <property type="match status" value="1"/>
</dbReference>
<accession>A0A498M3X9</accession>
<comment type="subcellular location">
    <subcellularLocation>
        <location evidence="3">Cytoplasm</location>
        <location evidence="3">Cytosol</location>
    </subcellularLocation>
    <subcellularLocation>
        <location evidence="2">Endoplasmic reticulum</location>
    </subcellularLocation>
    <subcellularLocation>
        <location evidence="4">Golgi apparatus</location>
    </subcellularLocation>
    <subcellularLocation>
        <location evidence="1">Mitochondrion</location>
    </subcellularLocation>
</comment>
<evidence type="ECO:0000313" key="21">
    <source>
        <dbReference type="Proteomes" id="UP000290572"/>
    </source>
</evidence>
<keyword evidence="11" id="KW-0378">Hydrolase</keyword>
<dbReference type="PANTHER" id="PTHR10903:SF188">
    <property type="entry name" value="GTPASE IMAP FAMILY MEMBER 2-LIKE-RELATED"/>
    <property type="match status" value="1"/>
</dbReference>
<dbReference type="SUPFAM" id="SSF56112">
    <property type="entry name" value="Protein kinase-like (PK-like)"/>
    <property type="match status" value="1"/>
</dbReference>
<comment type="function">
    <text evidence="16">Exerts an anti-apoptotic effect in the immune system and is involved in responses to infections.</text>
</comment>
<dbReference type="GO" id="GO:0008234">
    <property type="term" value="F:cysteine-type peptidase activity"/>
    <property type="evidence" value="ECO:0007669"/>
    <property type="project" value="InterPro"/>
</dbReference>
<evidence type="ECO:0000256" key="9">
    <source>
        <dbReference type="ARBA" id="ARBA00022737"/>
    </source>
</evidence>
<dbReference type="EMBL" id="QBIY01013094">
    <property type="protein sequence ID" value="RXN12027.1"/>
    <property type="molecule type" value="Genomic_DNA"/>
</dbReference>
<keyword evidence="9" id="KW-0677">Repeat</keyword>
<evidence type="ECO:0000256" key="1">
    <source>
        <dbReference type="ARBA" id="ARBA00004173"/>
    </source>
</evidence>
<dbReference type="InterPro" id="IPR038765">
    <property type="entry name" value="Papain-like_cys_pep_sf"/>
</dbReference>
<dbReference type="InterPro" id="IPR045058">
    <property type="entry name" value="GIMA/IAN/Toc"/>
</dbReference>
<evidence type="ECO:0000256" key="6">
    <source>
        <dbReference type="ARBA" id="ARBA00008535"/>
    </source>
</evidence>
<evidence type="ECO:0000256" key="12">
    <source>
        <dbReference type="ARBA" id="ARBA00022824"/>
    </source>
</evidence>
<dbReference type="CDD" id="cd01852">
    <property type="entry name" value="AIG1"/>
    <property type="match status" value="1"/>
</dbReference>
<dbReference type="FunFam" id="3.30.70.1820:FF:000004">
    <property type="entry name" value="Uncharacterized protein"/>
    <property type="match status" value="1"/>
</dbReference>
<keyword evidence="8" id="KW-0645">Protease</keyword>
<gene>
    <name evidence="20" type="ORF">ROHU_010331</name>
</gene>
<keyword evidence="14" id="KW-0496">Mitochondrion</keyword>
<evidence type="ECO:0000256" key="10">
    <source>
        <dbReference type="ARBA" id="ARBA00022741"/>
    </source>
</evidence>
<dbReference type="GO" id="GO:0005739">
    <property type="term" value="C:mitochondrion"/>
    <property type="evidence" value="ECO:0007669"/>
    <property type="project" value="UniProtKB-SubCell"/>
</dbReference>
<dbReference type="GO" id="GO:0005783">
    <property type="term" value="C:endoplasmic reticulum"/>
    <property type="evidence" value="ECO:0007669"/>
    <property type="project" value="UniProtKB-SubCell"/>
</dbReference>
<dbReference type="GO" id="GO:0006508">
    <property type="term" value="P:proteolysis"/>
    <property type="evidence" value="ECO:0007669"/>
    <property type="project" value="UniProtKB-KW"/>
</dbReference>
<keyword evidence="7" id="KW-0963">Cytoplasm</keyword>
<keyword evidence="10" id="KW-0547">Nucleotide-binding</keyword>
<dbReference type="PANTHER" id="PTHR10903">
    <property type="entry name" value="GTPASE, IMAP FAMILY MEMBER-RELATED"/>
    <property type="match status" value="1"/>
</dbReference>
<evidence type="ECO:0000256" key="16">
    <source>
        <dbReference type="ARBA" id="ARBA00056809"/>
    </source>
</evidence>
<evidence type="ECO:0000256" key="4">
    <source>
        <dbReference type="ARBA" id="ARBA00004555"/>
    </source>
</evidence>
<evidence type="ECO:0000313" key="20">
    <source>
        <dbReference type="EMBL" id="RXN12027.1"/>
    </source>
</evidence>
<sequence>MTEQVDDLENRGRRCNVRIIGLPEDTEGSNPVRFFEKWIPDYLQVDTKAGKLKLERAHRSLAPKPAQGGRPRPVIIRFHNFQDKQRVMTAATKLFTLNSKQTSSSRDADAPKISFFNDYSAAVVQKRRAFNEVKTRLRELQMEYALLYPATLSVKVGRARKKFVSPEEDGYSKPLPVEVALQILANKGPRVQEIIQLLDWQVEPDYYFMVLERPMPCQSLEYCPLEYVTTGKYHGEPATVWSLGILLFVLVCADFPKRRDLRKINEYQLMTAVQWKLMERTINLSSNTRDLNLLLIGKTGSGVSASGNTVLGLSVFQSGRSLTSITDRCQKHTAEVANRRVTVIDTPNFFNSNDIDLSVELKRGLNMCSPGINAILLVLPLHTFTQQDADIMFFFKKMFGEKAMKHTFVLFTHGDELQNESPEQLIRENTELSRLTEVCGGRFHLLNNKDLNNREQVTKLLMKIERMVSENENSCYTLQMFKDHKMTAKIATGTWVLLKNKDMPQQIGGVDCGVFMLMYALHLTLGAPFDFTSELTVIKDMAEAVKWIYSNKHLLRGPVEEPLFLKMNEEDKEKALNNLLEQTNSSRVPFTFNFVFRDDMELFLQECRDKMGLRVNCSVNTF</sequence>
<dbReference type="Gene3D" id="1.10.510.10">
    <property type="entry name" value="Transferase(Phosphotransferase) domain 1"/>
    <property type="match status" value="1"/>
</dbReference>
<keyword evidence="12" id="KW-0256">Endoplasmic reticulum</keyword>
<proteinExistence type="inferred from homology"/>
<comment type="similarity">
    <text evidence="6">Belongs to the TRAFAC class TrmE-Era-EngA-EngB-Septin-like GTPase superfamily. AIG1/Toc34/Toc159-like paraseptin GTPase family. IAN subfamily.</text>
</comment>
<dbReference type="InterPro" id="IPR027417">
    <property type="entry name" value="P-loop_NTPase"/>
</dbReference>
<dbReference type="InterPro" id="IPR011009">
    <property type="entry name" value="Kinase-like_dom_sf"/>
</dbReference>
<dbReference type="Pfam" id="PF02902">
    <property type="entry name" value="Peptidase_C48"/>
    <property type="match status" value="1"/>
</dbReference>
<evidence type="ECO:0000256" key="5">
    <source>
        <dbReference type="ARBA" id="ARBA00005234"/>
    </source>
</evidence>
<dbReference type="InterPro" id="IPR042566">
    <property type="entry name" value="L1_C"/>
</dbReference>
<evidence type="ECO:0000256" key="18">
    <source>
        <dbReference type="ARBA" id="ARBA00077278"/>
    </source>
</evidence>
<protein>
    <recommendedName>
        <fullName evidence="17">GTPase IMAP family member 8</fullName>
    </recommendedName>
    <alternativeName>
        <fullName evidence="18">Immune-associated nucleotide-binding protein 9</fullName>
    </alternativeName>
</protein>
<evidence type="ECO:0000256" key="8">
    <source>
        <dbReference type="ARBA" id="ARBA00022670"/>
    </source>
</evidence>
<evidence type="ECO:0000256" key="15">
    <source>
        <dbReference type="ARBA" id="ARBA00023134"/>
    </source>
</evidence>